<dbReference type="OrthoDB" id="1112565at2759"/>
<protein>
    <submittedName>
        <fullName evidence="6">LIM domain-containing protein</fullName>
    </submittedName>
</protein>
<feature type="compositionally biased region" description="Low complexity" evidence="4">
    <location>
        <begin position="218"/>
        <end position="231"/>
    </location>
</feature>
<evidence type="ECO:0000256" key="2">
    <source>
        <dbReference type="ARBA" id="ARBA00022833"/>
    </source>
</evidence>
<gene>
    <name evidence="6" type="ORF">NOR_02840</name>
</gene>
<dbReference type="GO" id="GO:0046872">
    <property type="term" value="F:metal ion binding"/>
    <property type="evidence" value="ECO:0007669"/>
    <property type="project" value="UniProtKB-KW"/>
</dbReference>
<feature type="compositionally biased region" description="Basic and acidic residues" evidence="4">
    <location>
        <begin position="75"/>
        <end position="84"/>
    </location>
</feature>
<evidence type="ECO:0000313" key="6">
    <source>
        <dbReference type="EMBL" id="OAA46087.1"/>
    </source>
</evidence>
<proteinExistence type="predicted"/>
<dbReference type="CDD" id="cd09397">
    <property type="entry name" value="LIM1_UF1"/>
    <property type="match status" value="1"/>
</dbReference>
<dbReference type="GO" id="GO:0030695">
    <property type="term" value="F:GTPase regulator activity"/>
    <property type="evidence" value="ECO:0007669"/>
    <property type="project" value="UniProtKB-ARBA"/>
</dbReference>
<evidence type="ECO:0000313" key="7">
    <source>
        <dbReference type="Proteomes" id="UP000243498"/>
    </source>
</evidence>
<keyword evidence="7" id="KW-1185">Reference proteome</keyword>
<dbReference type="FunFam" id="2.10.110.10:FF:000105">
    <property type="entry name" value="Similar to LIM domain-containing protein"/>
    <property type="match status" value="1"/>
</dbReference>
<feature type="compositionally biased region" description="Low complexity" evidence="4">
    <location>
        <begin position="277"/>
        <end position="292"/>
    </location>
</feature>
<dbReference type="PANTHER" id="PTHR24216">
    <property type="entry name" value="PAXILLIN-RELATED"/>
    <property type="match status" value="1"/>
</dbReference>
<dbReference type="STRING" id="1081105.A0A167G2Z9"/>
<dbReference type="PROSITE" id="PS50023">
    <property type="entry name" value="LIM_DOMAIN_2"/>
    <property type="match status" value="2"/>
</dbReference>
<organism evidence="6 7">
    <name type="scientific">Metarhizium rileyi (strain RCEF 4871)</name>
    <name type="common">Nomuraea rileyi</name>
    <dbReference type="NCBI Taxonomy" id="1649241"/>
    <lineage>
        <taxon>Eukaryota</taxon>
        <taxon>Fungi</taxon>
        <taxon>Dikarya</taxon>
        <taxon>Ascomycota</taxon>
        <taxon>Pezizomycotina</taxon>
        <taxon>Sordariomycetes</taxon>
        <taxon>Hypocreomycetidae</taxon>
        <taxon>Hypocreales</taxon>
        <taxon>Clavicipitaceae</taxon>
        <taxon>Metarhizium</taxon>
    </lineage>
</organism>
<feature type="domain" description="LIM zinc-binding" evidence="5">
    <location>
        <begin position="417"/>
        <end position="479"/>
    </location>
</feature>
<dbReference type="Pfam" id="PF00412">
    <property type="entry name" value="LIM"/>
    <property type="match status" value="2"/>
</dbReference>
<keyword evidence="3" id="KW-0440">LIM domain</keyword>
<dbReference type="PROSITE" id="PS00478">
    <property type="entry name" value="LIM_DOMAIN_1"/>
    <property type="match status" value="1"/>
</dbReference>
<dbReference type="SUPFAM" id="SSF57716">
    <property type="entry name" value="Glucocorticoid receptor-like (DNA-binding domain)"/>
    <property type="match status" value="1"/>
</dbReference>
<dbReference type="SMART" id="SM00132">
    <property type="entry name" value="LIM"/>
    <property type="match status" value="2"/>
</dbReference>
<dbReference type="AlphaFoldDB" id="A0A167G2Z9"/>
<dbReference type="Proteomes" id="UP000243498">
    <property type="component" value="Unassembled WGS sequence"/>
</dbReference>
<dbReference type="PANTHER" id="PTHR24216:SF65">
    <property type="entry name" value="PAXILLIN-LIKE PROTEIN 1"/>
    <property type="match status" value="1"/>
</dbReference>
<comment type="caution">
    <text evidence="6">The sequence shown here is derived from an EMBL/GenBank/DDBJ whole genome shotgun (WGS) entry which is preliminary data.</text>
</comment>
<feature type="compositionally biased region" description="Polar residues" evidence="4">
    <location>
        <begin position="58"/>
        <end position="67"/>
    </location>
</feature>
<evidence type="ECO:0000256" key="4">
    <source>
        <dbReference type="SAM" id="MobiDB-lite"/>
    </source>
</evidence>
<evidence type="ECO:0000256" key="1">
    <source>
        <dbReference type="ARBA" id="ARBA00022723"/>
    </source>
</evidence>
<feature type="region of interest" description="Disordered" evidence="4">
    <location>
        <begin position="1"/>
        <end position="306"/>
    </location>
</feature>
<feature type="region of interest" description="Disordered" evidence="4">
    <location>
        <begin position="540"/>
        <end position="614"/>
    </location>
</feature>
<feature type="domain" description="LIM zinc-binding" evidence="5">
    <location>
        <begin position="480"/>
        <end position="539"/>
    </location>
</feature>
<evidence type="ECO:0000259" key="5">
    <source>
        <dbReference type="PROSITE" id="PS50023"/>
    </source>
</evidence>
<feature type="compositionally biased region" description="Basic and acidic residues" evidence="4">
    <location>
        <begin position="361"/>
        <end position="381"/>
    </location>
</feature>
<keyword evidence="2 3" id="KW-0862">Zinc</keyword>
<dbReference type="OMA" id="YAPKCSV"/>
<dbReference type="Gene3D" id="2.10.110.10">
    <property type="entry name" value="Cysteine Rich Protein"/>
    <property type="match status" value="2"/>
</dbReference>
<feature type="compositionally biased region" description="Low complexity" evidence="4">
    <location>
        <begin position="551"/>
        <end position="564"/>
    </location>
</feature>
<name>A0A167G2Z9_METRR</name>
<feature type="region of interest" description="Disordered" evidence="4">
    <location>
        <begin position="361"/>
        <end position="407"/>
    </location>
</feature>
<reference evidence="6 7" key="1">
    <citation type="journal article" date="2016" name="Genome Biol. Evol.">
        <title>Divergent and convergent evolution of fungal pathogenicity.</title>
        <authorList>
            <person name="Shang Y."/>
            <person name="Xiao G."/>
            <person name="Zheng P."/>
            <person name="Cen K."/>
            <person name="Zhan S."/>
            <person name="Wang C."/>
        </authorList>
    </citation>
    <scope>NUCLEOTIDE SEQUENCE [LARGE SCALE GENOMIC DNA]</scope>
    <source>
        <strain evidence="6 7">RCEF 4871</strain>
    </source>
</reference>
<dbReference type="CDD" id="cd08368">
    <property type="entry name" value="LIM"/>
    <property type="match status" value="1"/>
</dbReference>
<evidence type="ECO:0000256" key="3">
    <source>
        <dbReference type="PROSITE-ProRule" id="PRU00125"/>
    </source>
</evidence>
<keyword evidence="1 3" id="KW-0479">Metal-binding</keyword>
<dbReference type="InterPro" id="IPR001781">
    <property type="entry name" value="Znf_LIM"/>
</dbReference>
<sequence>MGDHLCTGPTAELSPPLEANEEFESQSTKPSYRKHERTPPPEETSAMGQAYMHRGQLTPVSQSSGSRDASPAYIGRRESSRRAQESFGFRKATDVNWETPDSTIPVTRTRGYGGFEKANTEKVDKPLGGGLMDRMKTSVPGPFDPMRQLSIKSAYPQRNDSLVPEDPVPPKPPPKDGYEGFGAPKNFDSNGRAMISRSETYPMISPSTNQFKIERAASGRLRSGGSYGYEYKNSIGPDTSRKPPPRISLLPEHSLRNTGSVDLAAEFGIGNPYHTPSDSASSGHSDSSRASGTTAQSSPARSHADYGWENNAAFSSTSKPRPNDLYIDLSAEASPTFSPRMVESPPGISPKSLQFDERLRHGRRGEEGYDFSSPRDGDYKRPGPKNNYRRVESPSPQRQNAWERRAAPESLAFPRRGDCRACGVAIKGKSISSADGRLTGKYHKACFVCTTCTEPFSSSVFYVLGDKPYCEQHYHKLNGSLCGHCGRGIEGQYVEDETRVKYHVGCFRCSDCGLSLSDGYFEVDGRSYCERDAWRRVQPAFPPAPDPYQRGPPRGIAGPRIPHGLPSRPGPRLENGGGRPQPPPNGIPNGVRPGAGANQFRMNKRMTRLGNMNL</sequence>
<dbReference type="EMBL" id="AZHC01000007">
    <property type="protein sequence ID" value="OAA46087.1"/>
    <property type="molecule type" value="Genomic_DNA"/>
</dbReference>
<accession>A0A167G2Z9</accession>